<dbReference type="GO" id="GO:0008654">
    <property type="term" value="P:phospholipid biosynthetic process"/>
    <property type="evidence" value="ECO:0007669"/>
    <property type="project" value="UniProtKB-KW"/>
</dbReference>
<evidence type="ECO:0000256" key="5">
    <source>
        <dbReference type="ARBA" id="ARBA00022679"/>
    </source>
</evidence>
<dbReference type="AlphaFoldDB" id="A0A6I2MMP3"/>
<dbReference type="GO" id="GO:0005524">
    <property type="term" value="F:ATP binding"/>
    <property type="evidence" value="ECO:0007669"/>
    <property type="project" value="UniProtKB-KW"/>
</dbReference>
<evidence type="ECO:0000256" key="3">
    <source>
        <dbReference type="ARBA" id="ARBA00022475"/>
    </source>
</evidence>
<evidence type="ECO:0000313" key="20">
    <source>
        <dbReference type="EMBL" id="MRX64097.1"/>
    </source>
</evidence>
<evidence type="ECO:0000256" key="9">
    <source>
        <dbReference type="ARBA" id="ARBA00022840"/>
    </source>
</evidence>
<name>A0A6I2MMP3_9FLAO</name>
<keyword evidence="10 19" id="KW-1133">Transmembrane helix</keyword>
<organism evidence="20 21">
    <name type="scientific">Maribacter luteus</name>
    <dbReference type="NCBI Taxonomy" id="2594478"/>
    <lineage>
        <taxon>Bacteria</taxon>
        <taxon>Pseudomonadati</taxon>
        <taxon>Bacteroidota</taxon>
        <taxon>Flavobacteriia</taxon>
        <taxon>Flavobacteriales</taxon>
        <taxon>Flavobacteriaceae</taxon>
        <taxon>Maribacter</taxon>
    </lineage>
</organism>
<evidence type="ECO:0000256" key="4">
    <source>
        <dbReference type="ARBA" id="ARBA00022516"/>
    </source>
</evidence>
<evidence type="ECO:0000256" key="1">
    <source>
        <dbReference type="ARBA" id="ARBA00004651"/>
    </source>
</evidence>
<evidence type="ECO:0000256" key="17">
    <source>
        <dbReference type="PIRSR" id="PIRSR600829-3"/>
    </source>
</evidence>
<dbReference type="GO" id="GO:0046872">
    <property type="term" value="F:metal ion binding"/>
    <property type="evidence" value="ECO:0007669"/>
    <property type="project" value="UniProtKB-KW"/>
</dbReference>
<evidence type="ECO:0000256" key="12">
    <source>
        <dbReference type="ARBA" id="ARBA00023136"/>
    </source>
</evidence>
<evidence type="ECO:0000256" key="13">
    <source>
        <dbReference type="ARBA" id="ARBA00023209"/>
    </source>
</evidence>
<evidence type="ECO:0000313" key="21">
    <source>
        <dbReference type="Proteomes" id="UP000443153"/>
    </source>
</evidence>
<feature type="binding site" evidence="17">
    <location>
        <begin position="92"/>
        <end position="93"/>
    </location>
    <ligand>
        <name>ATP</name>
        <dbReference type="ChEBI" id="CHEBI:30616"/>
    </ligand>
</feature>
<dbReference type="Pfam" id="PF01219">
    <property type="entry name" value="DAGK_prokar"/>
    <property type="match status" value="1"/>
</dbReference>
<keyword evidence="18" id="KW-0479">Metal-binding</keyword>
<dbReference type="PANTHER" id="PTHR34299:SF1">
    <property type="entry name" value="DIACYLGLYCEROL KINASE"/>
    <property type="match status" value="1"/>
</dbReference>
<reference evidence="20 21" key="1">
    <citation type="submission" date="2019-11" db="EMBL/GenBank/DDBJ databases">
        <title>Maribacter lutea sp. nov., a marine bacterium isolated from intertidal sand.</title>
        <authorList>
            <person name="Liu A."/>
        </authorList>
    </citation>
    <scope>NUCLEOTIDE SEQUENCE [LARGE SCALE GENOMIC DNA]</scope>
    <source>
        <strain evidence="20 21">RZ05</strain>
    </source>
</reference>
<accession>A0A6I2MMP3</accession>
<keyword evidence="13" id="KW-0594">Phospholipid biosynthesis</keyword>
<comment type="subcellular location">
    <subcellularLocation>
        <location evidence="1">Cell membrane</location>
        <topology evidence="1">Multi-pass membrane protein</topology>
    </subcellularLocation>
</comment>
<keyword evidence="11" id="KW-0443">Lipid metabolism</keyword>
<evidence type="ECO:0000256" key="19">
    <source>
        <dbReference type="SAM" id="Phobius"/>
    </source>
</evidence>
<evidence type="ECO:0000256" key="8">
    <source>
        <dbReference type="ARBA" id="ARBA00022777"/>
    </source>
</evidence>
<protein>
    <submittedName>
        <fullName evidence="20">Diacylglycerol kinase family protein</fullName>
    </submittedName>
</protein>
<dbReference type="RefSeq" id="WP_154365605.1">
    <property type="nucleotide sequence ID" value="NZ_WKJH01000005.1"/>
</dbReference>
<keyword evidence="6 19" id="KW-0812">Transmembrane</keyword>
<evidence type="ECO:0000256" key="14">
    <source>
        <dbReference type="ARBA" id="ARBA00023264"/>
    </source>
</evidence>
<keyword evidence="21" id="KW-1185">Reference proteome</keyword>
<evidence type="ECO:0000256" key="2">
    <source>
        <dbReference type="ARBA" id="ARBA00005967"/>
    </source>
</evidence>
<evidence type="ECO:0000256" key="6">
    <source>
        <dbReference type="ARBA" id="ARBA00022692"/>
    </source>
</evidence>
<keyword evidence="4" id="KW-0444">Lipid biosynthesis</keyword>
<comment type="caution">
    <text evidence="20">The sequence shown here is derived from an EMBL/GenBank/DDBJ whole genome shotgun (WGS) entry which is preliminary data.</text>
</comment>
<dbReference type="InterPro" id="IPR000829">
    <property type="entry name" value="DAGK"/>
</dbReference>
<feature type="transmembrane region" description="Helical" evidence="19">
    <location>
        <begin position="29"/>
        <end position="48"/>
    </location>
</feature>
<feature type="binding site" evidence="17">
    <location>
        <position position="74"/>
    </location>
    <ligand>
        <name>ATP</name>
        <dbReference type="ChEBI" id="CHEBI:30616"/>
    </ligand>
</feature>
<dbReference type="Proteomes" id="UP000443153">
    <property type="component" value="Unassembled WGS sequence"/>
</dbReference>
<comment type="cofactor">
    <cofactor evidence="18">
        <name>Mg(2+)</name>
        <dbReference type="ChEBI" id="CHEBI:18420"/>
    </cofactor>
    <text evidence="18">Mn(2+), Zn(2+), Cd(2+) and Co(2+) support activity to lesser extents.</text>
</comment>
<keyword evidence="14" id="KW-1208">Phospholipid metabolism</keyword>
<evidence type="ECO:0000256" key="11">
    <source>
        <dbReference type="ARBA" id="ARBA00023098"/>
    </source>
</evidence>
<feature type="binding site" evidence="18">
    <location>
        <position position="26"/>
    </location>
    <ligand>
        <name>a divalent metal cation</name>
        <dbReference type="ChEBI" id="CHEBI:60240"/>
    </ligand>
</feature>
<evidence type="ECO:0000256" key="10">
    <source>
        <dbReference type="ARBA" id="ARBA00022989"/>
    </source>
</evidence>
<proteinExistence type="inferred from homology"/>
<feature type="transmembrane region" description="Helical" evidence="19">
    <location>
        <begin position="94"/>
        <end position="117"/>
    </location>
</feature>
<comment type="similarity">
    <text evidence="2">Belongs to the bacterial diacylglycerol kinase family.</text>
</comment>
<dbReference type="CDD" id="cd14265">
    <property type="entry name" value="UDPK_IM_like"/>
    <property type="match status" value="1"/>
</dbReference>
<keyword evidence="18" id="KW-0460">Magnesium</keyword>
<feature type="binding site" evidence="17">
    <location>
        <position position="26"/>
    </location>
    <ligand>
        <name>ATP</name>
        <dbReference type="ChEBI" id="CHEBI:30616"/>
    </ligand>
</feature>
<evidence type="ECO:0000256" key="7">
    <source>
        <dbReference type="ARBA" id="ARBA00022741"/>
    </source>
</evidence>
<feature type="binding site" evidence="17">
    <location>
        <position position="14"/>
    </location>
    <ligand>
        <name>ATP</name>
        <dbReference type="ChEBI" id="CHEBI:30616"/>
    </ligand>
</feature>
<evidence type="ECO:0000256" key="16">
    <source>
        <dbReference type="PIRSR" id="PIRSR600829-2"/>
    </source>
</evidence>
<dbReference type="EMBL" id="WKJH01000005">
    <property type="protein sequence ID" value="MRX64097.1"/>
    <property type="molecule type" value="Genomic_DNA"/>
</dbReference>
<evidence type="ECO:0000256" key="18">
    <source>
        <dbReference type="PIRSR" id="PIRSR600829-4"/>
    </source>
</evidence>
<dbReference type="InterPro" id="IPR033717">
    <property type="entry name" value="UDPK"/>
</dbReference>
<dbReference type="GO" id="GO:0016301">
    <property type="term" value="F:kinase activity"/>
    <property type="evidence" value="ECO:0007669"/>
    <property type="project" value="UniProtKB-KW"/>
</dbReference>
<gene>
    <name evidence="20" type="ORF">GJ691_07930</name>
</gene>
<dbReference type="OrthoDB" id="1493837at2"/>
<dbReference type="Gene3D" id="1.10.287.3610">
    <property type="match status" value="1"/>
</dbReference>
<evidence type="ECO:0000256" key="15">
    <source>
        <dbReference type="PIRSR" id="PIRSR600829-1"/>
    </source>
</evidence>
<keyword evidence="7 17" id="KW-0547">Nucleotide-binding</keyword>
<feature type="binding site" evidence="16">
    <location>
        <position position="67"/>
    </location>
    <ligand>
        <name>substrate</name>
    </ligand>
</feature>
<keyword evidence="9 17" id="KW-0067">ATP-binding</keyword>
<feature type="active site" description="Proton acceptor" evidence="15">
    <location>
        <position position="67"/>
    </location>
</feature>
<keyword evidence="3" id="KW-1003">Cell membrane</keyword>
<keyword evidence="5" id="KW-0808">Transferase</keyword>
<dbReference type="InterPro" id="IPR036945">
    <property type="entry name" value="DAGK_sf"/>
</dbReference>
<keyword evidence="12 19" id="KW-0472">Membrane</keyword>
<dbReference type="GO" id="GO:0005886">
    <property type="term" value="C:plasma membrane"/>
    <property type="evidence" value="ECO:0007669"/>
    <property type="project" value="UniProtKB-SubCell"/>
</dbReference>
<sequence>MRKFINGRIKSIGYALKGALLLIKTEHSIIAQLIVFVVLIILGFVCDISKQDWINQILAIGLVLSVEGLNTTAEKLADFVHLENHPKIGFIKDISAGAVTFAALSCLVTIILIYYPYIINLLV</sequence>
<feature type="binding site" evidence="18">
    <location>
        <position position="74"/>
    </location>
    <ligand>
        <name>a divalent metal cation</name>
        <dbReference type="ChEBI" id="CHEBI:60240"/>
    </ligand>
</feature>
<dbReference type="PANTHER" id="PTHR34299">
    <property type="entry name" value="DIACYLGLYCEROL KINASE"/>
    <property type="match status" value="1"/>
</dbReference>
<feature type="binding site" evidence="17">
    <location>
        <begin position="83"/>
        <end position="85"/>
    </location>
    <ligand>
        <name>ATP</name>
        <dbReference type="ChEBI" id="CHEBI:30616"/>
    </ligand>
</feature>
<keyword evidence="8 20" id="KW-0418">Kinase</keyword>